<keyword evidence="2" id="KW-1185">Reference proteome</keyword>
<comment type="caution">
    <text evidence="1">The sequence shown here is derived from an EMBL/GenBank/DDBJ whole genome shotgun (WGS) entry which is preliminary data.</text>
</comment>
<proteinExistence type="predicted"/>
<gene>
    <name evidence="1" type="ORF">NM208_g9008</name>
</gene>
<evidence type="ECO:0000313" key="1">
    <source>
        <dbReference type="EMBL" id="KAJ3531157.1"/>
    </source>
</evidence>
<dbReference type="Proteomes" id="UP001148629">
    <property type="component" value="Unassembled WGS sequence"/>
</dbReference>
<accession>A0ACC1S3F1</accession>
<evidence type="ECO:0000313" key="2">
    <source>
        <dbReference type="Proteomes" id="UP001148629"/>
    </source>
</evidence>
<dbReference type="EMBL" id="JANRMS010001091">
    <property type="protein sequence ID" value="KAJ3531157.1"/>
    <property type="molecule type" value="Genomic_DNA"/>
</dbReference>
<organism evidence="1 2">
    <name type="scientific">Fusarium decemcellulare</name>
    <dbReference type="NCBI Taxonomy" id="57161"/>
    <lineage>
        <taxon>Eukaryota</taxon>
        <taxon>Fungi</taxon>
        <taxon>Dikarya</taxon>
        <taxon>Ascomycota</taxon>
        <taxon>Pezizomycotina</taxon>
        <taxon>Sordariomycetes</taxon>
        <taxon>Hypocreomycetidae</taxon>
        <taxon>Hypocreales</taxon>
        <taxon>Nectriaceae</taxon>
        <taxon>Fusarium</taxon>
        <taxon>Fusarium decemcellulare species complex</taxon>
    </lineage>
</organism>
<reference evidence="1" key="1">
    <citation type="submission" date="2022-08" db="EMBL/GenBank/DDBJ databases">
        <title>Genome Sequence of Fusarium decemcellulare.</title>
        <authorList>
            <person name="Buettner E."/>
        </authorList>
    </citation>
    <scope>NUCLEOTIDE SEQUENCE</scope>
    <source>
        <strain evidence="1">Babe19</strain>
    </source>
</reference>
<name>A0ACC1S3F1_9HYPO</name>
<protein>
    <submittedName>
        <fullName evidence="1">Uncharacterized protein</fullName>
    </submittedName>
</protein>
<sequence length="766" mass="86671">MGHFDCYCAICGTLLYADAEIGSGQPHALKRRRELVQKWREGLVPSDEEMADESDHESEPNESEDWDGDEDRRYDPDLVSEASLAWLDDVSCLGHNALAVGGNANTPRQRWVSRVASYRTFLVDTDLDPNEPAGMMLTCYNTSNREGPAVFPLHKTCYGMLEKVITSVKPSSSIDQDVLYDAMTRLSHALATSLDINYGQISGQGHSWEPIPGEEFSVTNPNDTKTFYGYLRERTALGIFNAQEEGVALGPHGQGNDPFSRLPSEMIRTIVDLTPGEALLNITSVSRPFYHDARASDYWKSRISSDMPWLDDLSEPLADSHPELDYRKLYIWLNTTTEPRYGIESPFLAIANRRRIWDACAELSGHYYTAAKKQVAMEPDPEIVQQAECPLLLKVAPTHAPRLDRIHQTWWTHSWEEINDSALDFETFWNDDKLLVGIGVVIGKSRRIFGTTSGRKTAFRIPTEDWISGMVLYLGDKHDSGTGSVVGIRGVNLELESKDMFTLGDVTDQHRPLLVSEDRSLVGVEGQIRQDGVIARIGFLECPSPQQASQDVVSPPTVAQKLIWERMIPFIWRRPDIEISPVFPLDFEQRCPEDDLSIYEILCWIRSKNEFERLCRITGHTPHNKPDSPLLGLRSQYIKRYWEPIRHIGSAMNWPKNELTHLTLDVENGEKIIAVGVNESETLKGIMLRTNKNQKVVFGQGETDLENWRMIAPPEGSFIMGVAATFEFDANTREKGKLSSLLIIHQPLDRWSDFTSGFETDFENDF</sequence>